<proteinExistence type="predicted"/>
<evidence type="ECO:0000313" key="2">
    <source>
        <dbReference type="Proteomes" id="UP000244903"/>
    </source>
</evidence>
<reference evidence="1 2" key="1">
    <citation type="submission" date="2016-04" db="EMBL/GenBank/DDBJ databases">
        <title>Complete genome sequence of the haloalkaliphilic hydrocarbon-degrading bacterium Dietzia psychralcaliphila ILA-1T, isolated from a drain of a fish product-processing plant.</title>
        <authorList>
            <person name="Zhao J."/>
            <person name="Hu B."/>
            <person name="Geng S."/>
            <person name="Nie Y."/>
            <person name="Tang Y."/>
        </authorList>
    </citation>
    <scope>NUCLEOTIDE SEQUENCE [LARGE SCALE GENOMIC DNA]</scope>
    <source>
        <strain evidence="1 2">ILA-1</strain>
    </source>
</reference>
<dbReference type="KEGG" id="dpc:A6048_03490"/>
<protein>
    <submittedName>
        <fullName evidence="1">Uncharacterized protein</fullName>
    </submittedName>
</protein>
<dbReference type="RefSeq" id="WP_107748799.1">
    <property type="nucleotide sequence ID" value="NZ_CP015453.1"/>
</dbReference>
<dbReference type="EMBL" id="CP015453">
    <property type="protein sequence ID" value="AWH94721.1"/>
    <property type="molecule type" value="Genomic_DNA"/>
</dbReference>
<gene>
    <name evidence="1" type="ORF">A6048_03490</name>
</gene>
<keyword evidence="2" id="KW-1185">Reference proteome</keyword>
<evidence type="ECO:0000313" key="1">
    <source>
        <dbReference type="EMBL" id="AWH94721.1"/>
    </source>
</evidence>
<accession>A0AAD0NMS9</accession>
<dbReference type="Proteomes" id="UP000244903">
    <property type="component" value="Chromosome"/>
</dbReference>
<dbReference type="AlphaFoldDB" id="A0AAD0NMS9"/>
<name>A0AAD0NMS9_9ACTN</name>
<organism evidence="1 2">
    <name type="scientific">Dietzia psychralcaliphila</name>
    <dbReference type="NCBI Taxonomy" id="139021"/>
    <lineage>
        <taxon>Bacteria</taxon>
        <taxon>Bacillati</taxon>
        <taxon>Actinomycetota</taxon>
        <taxon>Actinomycetes</taxon>
        <taxon>Mycobacteriales</taxon>
        <taxon>Dietziaceae</taxon>
        <taxon>Dietzia</taxon>
    </lineage>
</organism>
<sequence>MASAAAASKEPELDVDLEPVADETAYQAQRIVASYAADADECLMLLEMLGIGPEKVDPADVD</sequence>